<feature type="compositionally biased region" description="Polar residues" evidence="1">
    <location>
        <begin position="131"/>
        <end position="142"/>
    </location>
</feature>
<organism evidence="2 3">
    <name type="scientific">Calicophoron daubneyi</name>
    <name type="common">Rumen fluke</name>
    <name type="synonym">Paramphistomum daubneyi</name>
    <dbReference type="NCBI Taxonomy" id="300641"/>
    <lineage>
        <taxon>Eukaryota</taxon>
        <taxon>Metazoa</taxon>
        <taxon>Spiralia</taxon>
        <taxon>Lophotrochozoa</taxon>
        <taxon>Platyhelminthes</taxon>
        <taxon>Trematoda</taxon>
        <taxon>Digenea</taxon>
        <taxon>Plagiorchiida</taxon>
        <taxon>Pronocephalata</taxon>
        <taxon>Paramphistomoidea</taxon>
        <taxon>Paramphistomidae</taxon>
        <taxon>Calicophoron</taxon>
    </lineage>
</organism>
<dbReference type="AlphaFoldDB" id="A0AAV2T377"/>
<name>A0AAV2T377_CALDB</name>
<protein>
    <submittedName>
        <fullName evidence="2">Uncharacterized protein</fullName>
    </submittedName>
</protein>
<feature type="region of interest" description="Disordered" evidence="1">
    <location>
        <begin position="113"/>
        <end position="142"/>
    </location>
</feature>
<evidence type="ECO:0000313" key="2">
    <source>
        <dbReference type="EMBL" id="CAL5130424.1"/>
    </source>
</evidence>
<reference evidence="2" key="1">
    <citation type="submission" date="2024-06" db="EMBL/GenBank/DDBJ databases">
        <authorList>
            <person name="Liu X."/>
            <person name="Lenzi L."/>
            <person name="Haldenby T S."/>
            <person name="Uol C."/>
        </authorList>
    </citation>
    <scope>NUCLEOTIDE SEQUENCE</scope>
</reference>
<proteinExistence type="predicted"/>
<dbReference type="Proteomes" id="UP001497525">
    <property type="component" value="Unassembled WGS sequence"/>
</dbReference>
<evidence type="ECO:0000256" key="1">
    <source>
        <dbReference type="SAM" id="MobiDB-lite"/>
    </source>
</evidence>
<evidence type="ECO:0000313" key="3">
    <source>
        <dbReference type="Proteomes" id="UP001497525"/>
    </source>
</evidence>
<dbReference type="EMBL" id="CAXLJL010000065">
    <property type="protein sequence ID" value="CAL5130424.1"/>
    <property type="molecule type" value="Genomic_DNA"/>
</dbReference>
<comment type="caution">
    <text evidence="2">The sequence shown here is derived from an EMBL/GenBank/DDBJ whole genome shotgun (WGS) entry which is preliminary data.</text>
</comment>
<gene>
    <name evidence="2" type="ORF">CDAUBV1_LOCUS2299</name>
</gene>
<accession>A0AAV2T377</accession>
<sequence length="142" mass="15865">MWTVFGLAGYHTSLSCREFSTHEDIRHFPRTLRQAGHENPFGRKNKCLNLSYVLCGPQPPSLLQAWRKVPEDSWPVGARGSVTDPSSMNETVIRMGGTDNAYAVPVPLPIIGPDQNDQNWRDVPGGYPRQQHPQSNVVVESI</sequence>